<dbReference type="Pfam" id="PF17161">
    <property type="entry name" value="DUF5123"/>
    <property type="match status" value="1"/>
</dbReference>
<dbReference type="Pfam" id="PF16318">
    <property type="entry name" value="DUF4957"/>
    <property type="match status" value="1"/>
</dbReference>
<keyword evidence="4" id="KW-1185">Reference proteome</keyword>
<evidence type="ECO:0000259" key="2">
    <source>
        <dbReference type="Pfam" id="PF17161"/>
    </source>
</evidence>
<organism evidence="3 4">
    <name type="scientific">Chitinophaga tropicalis</name>
    <dbReference type="NCBI Taxonomy" id="2683588"/>
    <lineage>
        <taxon>Bacteria</taxon>
        <taxon>Pseudomonadati</taxon>
        <taxon>Bacteroidota</taxon>
        <taxon>Chitinophagia</taxon>
        <taxon>Chitinophagales</taxon>
        <taxon>Chitinophagaceae</taxon>
        <taxon>Chitinophaga</taxon>
    </lineage>
</organism>
<dbReference type="SUPFAM" id="SSF51126">
    <property type="entry name" value="Pectin lyase-like"/>
    <property type="match status" value="1"/>
</dbReference>
<dbReference type="InterPro" id="IPR013783">
    <property type="entry name" value="Ig-like_fold"/>
</dbReference>
<evidence type="ECO:0000313" key="4">
    <source>
        <dbReference type="Proteomes" id="UP000461730"/>
    </source>
</evidence>
<comment type="caution">
    <text evidence="3">The sequence shown here is derived from an EMBL/GenBank/DDBJ whole genome shotgun (WGS) entry which is preliminary data.</text>
</comment>
<dbReference type="AlphaFoldDB" id="A0A7K1U0J5"/>
<feature type="domain" description="DUF5123" evidence="2">
    <location>
        <begin position="394"/>
        <end position="511"/>
    </location>
</feature>
<dbReference type="InterPro" id="IPR033427">
    <property type="entry name" value="DUF5123"/>
</dbReference>
<dbReference type="RefSeq" id="WP_157305310.1">
    <property type="nucleotide sequence ID" value="NZ_WRXN01000002.1"/>
</dbReference>
<dbReference type="Gene3D" id="2.60.40.10">
    <property type="entry name" value="Immunoglobulins"/>
    <property type="match status" value="1"/>
</dbReference>
<dbReference type="InterPro" id="IPR011050">
    <property type="entry name" value="Pectin_lyase_fold/virulence"/>
</dbReference>
<protein>
    <submittedName>
        <fullName evidence="3">DUF5123 domain-containing protein</fullName>
    </submittedName>
</protein>
<gene>
    <name evidence="3" type="ORF">GO493_06420</name>
</gene>
<dbReference type="Proteomes" id="UP000461730">
    <property type="component" value="Unassembled WGS sequence"/>
</dbReference>
<accession>A0A7K1U0J5</accession>
<name>A0A7K1U0J5_9BACT</name>
<dbReference type="EMBL" id="WRXN01000002">
    <property type="protein sequence ID" value="MVT07888.1"/>
    <property type="molecule type" value="Genomic_DNA"/>
</dbReference>
<evidence type="ECO:0000259" key="1">
    <source>
        <dbReference type="Pfam" id="PF16318"/>
    </source>
</evidence>
<evidence type="ECO:0000313" key="3">
    <source>
        <dbReference type="EMBL" id="MVT07888.1"/>
    </source>
</evidence>
<dbReference type="SUPFAM" id="SSF49265">
    <property type="entry name" value="Fibronectin type III"/>
    <property type="match status" value="1"/>
</dbReference>
<reference evidence="3 4" key="1">
    <citation type="submission" date="2019-12" db="EMBL/GenBank/DDBJ databases">
        <title>Chitinophaga sp. strain ysch24 (GDMCC 1.1355), whole genome shotgun sequence.</title>
        <authorList>
            <person name="Zhang X."/>
        </authorList>
    </citation>
    <scope>NUCLEOTIDE SEQUENCE [LARGE SCALE GENOMIC DNA]</scope>
    <source>
        <strain evidence="4">ysch24</strain>
    </source>
</reference>
<dbReference type="InterPro" id="IPR036116">
    <property type="entry name" value="FN3_sf"/>
</dbReference>
<sequence length="512" mass="55498">MKKILILLAIAYTACKKDANIDTPRLFRPVRSGELAADSNTIVASWQKITGAVSYQLQVSRDTFRTTDLSLPLDTNIAVVKKLLFNQLYQLRVRAVAADTVQNSKWSDLGAVKTSSSILKVPGIDDLTYNSVRIRWATKGAAVSSIKIVKSADGSLVSETPLAAEDLVNEYKVIGGLEASTGYTAFLYSGEEERGYADFTTKVPFSGIVVDLTSFVGRPGILADTLPFIPSGSTVLLKRGETYNISSTISFNKSLIFMSAPDLANTTQAKIFFTSNFNFEAGATIDSLEFNDVYMMGDNYGSRYVFNNSNSANVGKLKFMNSRIEIFRGMTRLQAGTTTVNDFIISNCIIDSIGNYFVLNIGSSSKVNKISISNSTLYKVEGVVSSAQSSVAVLVTDCTFNEAPLGNSKNYYIDYGSNSITDGITVTNCIFGIGKYSAGAITVKGFRAVSGIINVGNNYRTSDHLSAGNDFPNITPYTRPVSQLWQDAAAGNFKIADNAFPGRNSTGDPRWR</sequence>
<feature type="domain" description="DUF4957" evidence="1">
    <location>
        <begin position="242"/>
        <end position="379"/>
    </location>
</feature>
<proteinExistence type="predicted"/>
<dbReference type="InterPro" id="IPR032530">
    <property type="entry name" value="DUF4957"/>
</dbReference>